<reference evidence="3" key="2">
    <citation type="submission" date="2021-04" db="EMBL/GenBank/DDBJ databases">
        <authorList>
            <person name="Gilroy R."/>
        </authorList>
    </citation>
    <scope>NUCLEOTIDE SEQUENCE</scope>
    <source>
        <strain evidence="3">ChiHecec2B26-12326</strain>
    </source>
</reference>
<dbReference type="PROSITE" id="PS50943">
    <property type="entry name" value="HTH_CROC1"/>
    <property type="match status" value="1"/>
</dbReference>
<feature type="compositionally biased region" description="Basic and acidic residues" evidence="1">
    <location>
        <begin position="73"/>
        <end position="99"/>
    </location>
</feature>
<dbReference type="InterPro" id="IPR010982">
    <property type="entry name" value="Lambda_DNA-bd_dom_sf"/>
</dbReference>
<gene>
    <name evidence="3" type="ORF">H9848_02175</name>
</gene>
<dbReference type="Proteomes" id="UP000823847">
    <property type="component" value="Unassembled WGS sequence"/>
</dbReference>
<evidence type="ECO:0000259" key="2">
    <source>
        <dbReference type="PROSITE" id="PS50943"/>
    </source>
</evidence>
<dbReference type="Pfam" id="PF01381">
    <property type="entry name" value="HTH_3"/>
    <property type="match status" value="1"/>
</dbReference>
<dbReference type="GO" id="GO:0003677">
    <property type="term" value="F:DNA binding"/>
    <property type="evidence" value="ECO:0007669"/>
    <property type="project" value="InterPro"/>
</dbReference>
<feature type="region of interest" description="Disordered" evidence="1">
    <location>
        <begin position="64"/>
        <end position="99"/>
    </location>
</feature>
<sequence>MEHEGMSSTKFADEIGVQRPKMSHIVSGRNNPSLDILQKILERFTYVSTDWLLFGRGEMKRESVSSSPVIGAEKAENEAEPERGAKNCEETEDKIETKENKPTVIERIVYQERPPKAISRIMIFYADNTFDTFVPEKGKKD</sequence>
<dbReference type="SUPFAM" id="SSF47413">
    <property type="entry name" value="lambda repressor-like DNA-binding domains"/>
    <property type="match status" value="1"/>
</dbReference>
<dbReference type="EMBL" id="DXEN01000012">
    <property type="protein sequence ID" value="HIX85402.1"/>
    <property type="molecule type" value="Genomic_DNA"/>
</dbReference>
<feature type="domain" description="HTH cro/C1-type" evidence="2">
    <location>
        <begin position="5"/>
        <end position="52"/>
    </location>
</feature>
<dbReference type="InterPro" id="IPR001387">
    <property type="entry name" value="Cro/C1-type_HTH"/>
</dbReference>
<dbReference type="Gene3D" id="1.10.260.40">
    <property type="entry name" value="lambda repressor-like DNA-binding domains"/>
    <property type="match status" value="1"/>
</dbReference>
<organism evidence="3 4">
    <name type="scientific">Candidatus Parabacteroides intestinigallinarum</name>
    <dbReference type="NCBI Taxonomy" id="2838722"/>
    <lineage>
        <taxon>Bacteria</taxon>
        <taxon>Pseudomonadati</taxon>
        <taxon>Bacteroidota</taxon>
        <taxon>Bacteroidia</taxon>
        <taxon>Bacteroidales</taxon>
        <taxon>Tannerellaceae</taxon>
        <taxon>Parabacteroides</taxon>
    </lineage>
</organism>
<evidence type="ECO:0000313" key="3">
    <source>
        <dbReference type="EMBL" id="HIX85402.1"/>
    </source>
</evidence>
<protein>
    <submittedName>
        <fullName evidence="3">Helix-turn-helix domain-containing protein</fullName>
    </submittedName>
</protein>
<dbReference type="CDD" id="cd00093">
    <property type="entry name" value="HTH_XRE"/>
    <property type="match status" value="1"/>
</dbReference>
<dbReference type="AlphaFoldDB" id="A0A9D1XPI8"/>
<proteinExistence type="predicted"/>
<evidence type="ECO:0000313" key="4">
    <source>
        <dbReference type="Proteomes" id="UP000823847"/>
    </source>
</evidence>
<reference evidence="3" key="1">
    <citation type="journal article" date="2021" name="PeerJ">
        <title>Extensive microbial diversity within the chicken gut microbiome revealed by metagenomics and culture.</title>
        <authorList>
            <person name="Gilroy R."/>
            <person name="Ravi A."/>
            <person name="Getino M."/>
            <person name="Pursley I."/>
            <person name="Horton D.L."/>
            <person name="Alikhan N.F."/>
            <person name="Baker D."/>
            <person name="Gharbi K."/>
            <person name="Hall N."/>
            <person name="Watson M."/>
            <person name="Adriaenssens E.M."/>
            <person name="Foster-Nyarko E."/>
            <person name="Jarju S."/>
            <person name="Secka A."/>
            <person name="Antonio M."/>
            <person name="Oren A."/>
            <person name="Chaudhuri R.R."/>
            <person name="La Ragione R."/>
            <person name="Hildebrand F."/>
            <person name="Pallen M.J."/>
        </authorList>
    </citation>
    <scope>NUCLEOTIDE SEQUENCE</scope>
    <source>
        <strain evidence="3">ChiHecec2B26-12326</strain>
    </source>
</reference>
<accession>A0A9D1XPI8</accession>
<evidence type="ECO:0000256" key="1">
    <source>
        <dbReference type="SAM" id="MobiDB-lite"/>
    </source>
</evidence>
<comment type="caution">
    <text evidence="3">The sequence shown here is derived from an EMBL/GenBank/DDBJ whole genome shotgun (WGS) entry which is preliminary data.</text>
</comment>
<name>A0A9D1XPI8_9BACT</name>